<dbReference type="PANTHER" id="PTHR11506:SF35">
    <property type="entry name" value="LYSOSOME-ASSOCIATED MEMBRANE GLYCOPROTEIN 5"/>
    <property type="match status" value="1"/>
</dbReference>
<evidence type="ECO:0000256" key="3">
    <source>
        <dbReference type="ARBA" id="ARBA00004172"/>
    </source>
</evidence>
<comment type="caution">
    <text evidence="20">Lacks conserved residue(s) required for the propagation of feature annotation.</text>
</comment>
<feature type="transmembrane region" description="Helical" evidence="22">
    <location>
        <begin position="459"/>
        <end position="479"/>
    </location>
</feature>
<dbReference type="InterPro" id="IPR048528">
    <property type="entry name" value="Lamp2-like_luminal"/>
</dbReference>
<feature type="compositionally biased region" description="Low complexity" evidence="21">
    <location>
        <begin position="128"/>
        <end position="157"/>
    </location>
</feature>
<evidence type="ECO:0000256" key="13">
    <source>
        <dbReference type="ARBA" id="ARBA00023273"/>
    </source>
</evidence>
<evidence type="ECO:0000256" key="6">
    <source>
        <dbReference type="ARBA" id="ARBA00022692"/>
    </source>
</evidence>
<comment type="similarity">
    <text evidence="5 20">Belongs to the LAMP family.</text>
</comment>
<dbReference type="PROSITE" id="PS51407">
    <property type="entry name" value="LAMP_3"/>
    <property type="match status" value="1"/>
</dbReference>
<evidence type="ECO:0000256" key="9">
    <source>
        <dbReference type="ARBA" id="ARBA00022989"/>
    </source>
</evidence>
<dbReference type="GO" id="GO:0005765">
    <property type="term" value="C:lysosomal membrane"/>
    <property type="evidence" value="ECO:0007669"/>
    <property type="project" value="TreeGrafter"/>
</dbReference>
<dbReference type="Pfam" id="PF01299">
    <property type="entry name" value="Lamp2-like_luminal"/>
    <property type="match status" value="1"/>
</dbReference>
<sequence>MSENSILPVKIQSISGPCTIARDYRVGNTGSGRAAVTKEQSVSSQHVTGMYSKYNRLECSNNLFHPVCLPTELSLMSLIPGTVQKCIIEETVDYLYTLLVKQQGNSRDYTSENKIKVNIPPQPLTSDITTTTQTPTSPSTTTIPPTTTTTPPTTITTPPTPTIPPTTTTTPPSTTTNPPTTTTTPPTTITTPPTTTIPPTTPTTPPSTTTNPPTNTTTPPTTTTTIPPTTTPIPPTNTTTPPPTTPLPTTPPPTTQPPTTTTAPVTTPKPSPKPEPGTWVVQNHTTNVTCIIVEMAMQVNVSYAISANETKHLLIDGPKTVGNVTGNCGAEKQVISLWWVTETNQTNKFALEFHKNDTTKQFWLAQINILIMLDPKVYPDVQNLTELHLVSSSPEFNTPVSMSYRCMKKQLLNLTMVQGNTTVATLEISNTQIEAFRDKTDTVFGVDHDCLHPRGPSVALVPIAVICVLVIFLLAILLVTIIRRRQSQAHGYLGIFNLYTASTSLCMCYIHMNLFYYNFKTVLFSSKVLTLEAGIVAPVSRPLIPKHFCRRARICACKQSLVCFSWARRAWRRTSNHGPLVGYKSNRDAYVVWSLVADQPNGGRIGRVAVKPTGQAAAKVPKVANAKESQIGTIVSDDIIPVEKEDAFNSSNTRPYKITFSNTSELNIQNMQPMKIGKGLFPKYKSVASIVPAGKNQIVVELLCIKEANSLMADRELQDLLKDSVDRVGRNEHRIGVIHNIPLEFLEEFIKEELER</sequence>
<feature type="region of interest" description="Disordered" evidence="21">
    <location>
        <begin position="117"/>
        <end position="280"/>
    </location>
</feature>
<evidence type="ECO:0000256" key="19">
    <source>
        <dbReference type="ARBA" id="ARBA00076257"/>
    </source>
</evidence>
<comment type="function">
    <text evidence="16">Plays a role in short-term synaptic plasticity in a subset of GABAergic neurons in the brain.</text>
</comment>
<keyword evidence="12" id="KW-0325">Glycoprotein</keyword>
<evidence type="ECO:0000256" key="8">
    <source>
        <dbReference type="ARBA" id="ARBA00022753"/>
    </source>
</evidence>
<dbReference type="GO" id="GO:0005886">
    <property type="term" value="C:plasma membrane"/>
    <property type="evidence" value="ECO:0007669"/>
    <property type="project" value="UniProtKB-SubCell"/>
</dbReference>
<evidence type="ECO:0000256" key="5">
    <source>
        <dbReference type="ARBA" id="ARBA00009644"/>
    </source>
</evidence>
<reference evidence="24" key="1">
    <citation type="submission" date="2020-11" db="EMBL/GenBank/DDBJ databases">
        <authorList>
            <person name="Tran Van P."/>
        </authorList>
    </citation>
    <scope>NUCLEOTIDE SEQUENCE</scope>
</reference>
<evidence type="ECO:0000256" key="21">
    <source>
        <dbReference type="SAM" id="MobiDB-lite"/>
    </source>
</evidence>
<dbReference type="InterPro" id="IPR002000">
    <property type="entry name" value="Lysosome-assoc_membr_glycop"/>
</dbReference>
<dbReference type="AlphaFoldDB" id="A0A7R9PH97"/>
<evidence type="ECO:0000259" key="23">
    <source>
        <dbReference type="Pfam" id="PF01299"/>
    </source>
</evidence>
<feature type="compositionally biased region" description="Low complexity" evidence="21">
    <location>
        <begin position="206"/>
        <end position="228"/>
    </location>
</feature>
<accession>A0A7R9PH97</accession>
<keyword evidence="11 20" id="KW-0472">Membrane</keyword>
<feature type="compositionally biased region" description="Low complexity" evidence="21">
    <location>
        <begin position="165"/>
        <end position="194"/>
    </location>
</feature>
<feature type="disulfide bond" evidence="20">
    <location>
        <begin position="290"/>
        <end position="328"/>
    </location>
</feature>
<keyword evidence="6 20" id="KW-0812">Transmembrane</keyword>
<feature type="transmembrane region" description="Helical" evidence="22">
    <location>
        <begin position="491"/>
        <end position="512"/>
    </location>
</feature>
<evidence type="ECO:0000256" key="16">
    <source>
        <dbReference type="ARBA" id="ARBA00053950"/>
    </source>
</evidence>
<evidence type="ECO:0000256" key="2">
    <source>
        <dbReference type="ARBA" id="ARBA00004158"/>
    </source>
</evidence>
<evidence type="ECO:0000256" key="10">
    <source>
        <dbReference type="ARBA" id="ARBA00023018"/>
    </source>
</evidence>
<evidence type="ECO:0000256" key="17">
    <source>
        <dbReference type="ARBA" id="ARBA00060492"/>
    </source>
</evidence>
<keyword evidence="7" id="KW-0732">Signal</keyword>
<keyword evidence="8" id="KW-0967">Endosome</keyword>
<evidence type="ECO:0000256" key="18">
    <source>
        <dbReference type="ARBA" id="ARBA00074379"/>
    </source>
</evidence>
<comment type="subcellular location">
    <subcellularLocation>
        <location evidence="4">Cell projection</location>
        <location evidence="4">Dendrite</location>
    </subcellularLocation>
    <subcellularLocation>
        <location evidence="17">Cell projection</location>
        <location evidence="17">Growth cone membrane</location>
        <topology evidence="17">Single-pass type I membrane protein</topology>
    </subcellularLocation>
    <subcellularLocation>
        <location evidence="15">Cytoplasmic vesicle</location>
        <location evidence="15">Secretory vesicle</location>
        <location evidence="15">Synaptic vesicle membrane</location>
        <topology evidence="15">Single-pass type I membrane protein</topology>
    </subcellularLocation>
    <subcellularLocation>
        <location evidence="2">Early endosome membrane</location>
        <topology evidence="2">Single-pass type I membrane protein</topology>
    </subcellularLocation>
    <subcellularLocation>
        <location evidence="1">Endoplasmic reticulum-Golgi intermediate compartment membrane</location>
        <topology evidence="1">Single-pass type I membrane protein</topology>
    </subcellularLocation>
    <subcellularLocation>
        <location evidence="20">Membrane</location>
        <topology evidence="20">Single-pass type I membrane protein</topology>
    </subcellularLocation>
    <subcellularLocation>
        <location evidence="3">Recycling endosome</location>
    </subcellularLocation>
</comment>
<dbReference type="PANTHER" id="PTHR11506">
    <property type="entry name" value="LYSOSOME-ASSOCIATED MEMBRANE GLYCOPROTEIN"/>
    <property type="match status" value="1"/>
</dbReference>
<feature type="compositionally biased region" description="Pro residues" evidence="21">
    <location>
        <begin position="195"/>
        <end position="205"/>
    </location>
</feature>
<proteinExistence type="inferred from homology"/>
<evidence type="ECO:0000256" key="12">
    <source>
        <dbReference type="ARBA" id="ARBA00023180"/>
    </source>
</evidence>
<evidence type="ECO:0000313" key="24">
    <source>
        <dbReference type="EMBL" id="CAD7586326.1"/>
    </source>
</evidence>
<organism evidence="24">
    <name type="scientific">Timema genevievae</name>
    <name type="common">Walking stick</name>
    <dbReference type="NCBI Taxonomy" id="629358"/>
    <lineage>
        <taxon>Eukaryota</taxon>
        <taxon>Metazoa</taxon>
        <taxon>Ecdysozoa</taxon>
        <taxon>Arthropoda</taxon>
        <taxon>Hexapoda</taxon>
        <taxon>Insecta</taxon>
        <taxon>Pterygota</taxon>
        <taxon>Neoptera</taxon>
        <taxon>Polyneoptera</taxon>
        <taxon>Phasmatodea</taxon>
        <taxon>Timematodea</taxon>
        <taxon>Timematoidea</taxon>
        <taxon>Timematidae</taxon>
        <taxon>Timema</taxon>
    </lineage>
</organism>
<keyword evidence="10" id="KW-0770">Synapse</keyword>
<evidence type="ECO:0000256" key="22">
    <source>
        <dbReference type="SAM" id="Phobius"/>
    </source>
</evidence>
<evidence type="ECO:0000256" key="20">
    <source>
        <dbReference type="PROSITE-ProRule" id="PRU00740"/>
    </source>
</evidence>
<feature type="domain" description="Lysosome-associated membrane glycoprotein 2-like luminal" evidence="23">
    <location>
        <begin position="274"/>
        <end position="436"/>
    </location>
</feature>
<name>A0A7R9PH97_TIMGE</name>
<feature type="compositionally biased region" description="Pro residues" evidence="21">
    <location>
        <begin position="229"/>
        <end position="256"/>
    </location>
</feature>
<evidence type="ECO:0000256" key="15">
    <source>
        <dbReference type="ARBA" id="ARBA00029428"/>
    </source>
</evidence>
<evidence type="ECO:0000256" key="14">
    <source>
        <dbReference type="ARBA" id="ARBA00023329"/>
    </source>
</evidence>
<gene>
    <name evidence="24" type="ORF">TGEB3V08_LOCUS702</name>
</gene>
<evidence type="ECO:0000256" key="11">
    <source>
        <dbReference type="ARBA" id="ARBA00023136"/>
    </source>
</evidence>
<keyword evidence="14" id="KW-0968">Cytoplasmic vesicle</keyword>
<dbReference type="EMBL" id="OE839237">
    <property type="protein sequence ID" value="CAD7586326.1"/>
    <property type="molecule type" value="Genomic_DNA"/>
</dbReference>
<keyword evidence="13" id="KW-0966">Cell projection</keyword>
<evidence type="ECO:0000256" key="1">
    <source>
        <dbReference type="ARBA" id="ARBA00004151"/>
    </source>
</evidence>
<evidence type="ECO:0000256" key="7">
    <source>
        <dbReference type="ARBA" id="ARBA00022729"/>
    </source>
</evidence>
<dbReference type="Gene3D" id="2.40.160.110">
    <property type="match status" value="1"/>
</dbReference>
<evidence type="ECO:0000256" key="4">
    <source>
        <dbReference type="ARBA" id="ARBA00004279"/>
    </source>
</evidence>
<keyword evidence="9 22" id="KW-1133">Transmembrane helix</keyword>
<dbReference type="GO" id="GO:0031902">
    <property type="term" value="C:late endosome membrane"/>
    <property type="evidence" value="ECO:0007669"/>
    <property type="project" value="TreeGrafter"/>
</dbReference>
<protein>
    <recommendedName>
        <fullName evidence="18">Lysosome-associated membrane glycoprotein 5</fullName>
    </recommendedName>
    <alternativeName>
        <fullName evidence="19">Lysosome-associated membrane protein 5</fullName>
    </alternativeName>
</protein>
<dbReference type="GO" id="GO:0072594">
    <property type="term" value="P:establishment of protein localization to organelle"/>
    <property type="evidence" value="ECO:0007669"/>
    <property type="project" value="TreeGrafter"/>
</dbReference>
<keyword evidence="20" id="KW-1015">Disulfide bond</keyword>
<feature type="compositionally biased region" description="Low complexity" evidence="21">
    <location>
        <begin position="257"/>
        <end position="266"/>
    </location>
</feature>